<accession>A0A9X4H0V4</accession>
<keyword evidence="4 7" id="KW-0808">Transferase</keyword>
<evidence type="ECO:0000256" key="3">
    <source>
        <dbReference type="ARBA" id="ARBA00009789"/>
    </source>
</evidence>
<dbReference type="InterPro" id="IPR018294">
    <property type="entry name" value="ISPD_synthase_CS"/>
</dbReference>
<feature type="site" description="Transition state stabilizer" evidence="7">
    <location>
        <position position="23"/>
    </location>
</feature>
<dbReference type="GO" id="GO:0019288">
    <property type="term" value="P:isopentenyl diphosphate biosynthetic process, methylerythritol 4-phosphate pathway"/>
    <property type="evidence" value="ECO:0007669"/>
    <property type="project" value="UniProtKB-UniRule"/>
</dbReference>
<dbReference type="InterPro" id="IPR050088">
    <property type="entry name" value="IspD/TarI_cytidylyltransf_bact"/>
</dbReference>
<evidence type="ECO:0000256" key="4">
    <source>
        <dbReference type="ARBA" id="ARBA00022679"/>
    </source>
</evidence>
<evidence type="ECO:0000313" key="8">
    <source>
        <dbReference type="EMBL" id="MDF9407515.1"/>
    </source>
</evidence>
<dbReference type="PANTHER" id="PTHR32125">
    <property type="entry name" value="2-C-METHYL-D-ERYTHRITOL 4-PHOSPHATE CYTIDYLYLTRANSFERASE, CHLOROPLASTIC"/>
    <property type="match status" value="1"/>
</dbReference>
<sequence>MVKVAAVIPAAGRGARMGLPVKKQFLQLEGIPVIGHTLKVIADSPVVHDIVLVASPGEEAYCRNAIVERFGIRKIAAIVPGGSERQESVYNGLLALSADTDIVLIHDGARPLLRPEELPAIVDAGARYGAATLAVPVKDTVKLSGEDEFVAGTLPRERLWLTQTPQAFRYQLIIEAHQRAMQGKYTGTDDAGLVEILGQPVKIVAGSYENLKITTPEDLLVASAIIKARRASG</sequence>
<evidence type="ECO:0000313" key="9">
    <source>
        <dbReference type="Proteomes" id="UP001154312"/>
    </source>
</evidence>
<gene>
    <name evidence="7 8" type="primary">ispD</name>
    <name evidence="8" type="ORF">L7E55_03935</name>
</gene>
<dbReference type="InterPro" id="IPR001228">
    <property type="entry name" value="IspD"/>
</dbReference>
<comment type="pathway">
    <text evidence="2 7">Isoprenoid biosynthesis; isopentenyl diphosphate biosynthesis via DXP pathway; isopentenyl diphosphate from 1-deoxy-D-xylulose 5-phosphate: step 2/6.</text>
</comment>
<dbReference type="PANTHER" id="PTHR32125:SF4">
    <property type="entry name" value="2-C-METHYL-D-ERYTHRITOL 4-PHOSPHATE CYTIDYLYLTRANSFERASE, CHLOROPLASTIC"/>
    <property type="match status" value="1"/>
</dbReference>
<dbReference type="CDD" id="cd02516">
    <property type="entry name" value="CDP-ME_synthetase"/>
    <property type="match status" value="1"/>
</dbReference>
<evidence type="ECO:0000256" key="5">
    <source>
        <dbReference type="ARBA" id="ARBA00022695"/>
    </source>
</evidence>
<dbReference type="Proteomes" id="UP001154312">
    <property type="component" value="Unassembled WGS sequence"/>
</dbReference>
<keyword evidence="5 7" id="KW-0548">Nucleotidyltransferase</keyword>
<dbReference type="InterPro" id="IPR034683">
    <property type="entry name" value="IspD/TarI"/>
</dbReference>
<dbReference type="FunFam" id="3.90.550.10:FF:000003">
    <property type="entry name" value="2-C-methyl-D-erythritol 4-phosphate cytidylyltransferase"/>
    <property type="match status" value="1"/>
</dbReference>
<dbReference type="PROSITE" id="PS01295">
    <property type="entry name" value="ISPD"/>
    <property type="match status" value="1"/>
</dbReference>
<proteinExistence type="inferred from homology"/>
<keyword evidence="6 7" id="KW-0414">Isoprene biosynthesis</keyword>
<dbReference type="HAMAP" id="MF_00108">
    <property type="entry name" value="IspD"/>
    <property type="match status" value="1"/>
</dbReference>
<comment type="caution">
    <text evidence="8">The sequence shown here is derived from an EMBL/GenBank/DDBJ whole genome shotgun (WGS) entry which is preliminary data.</text>
</comment>
<evidence type="ECO:0000256" key="6">
    <source>
        <dbReference type="ARBA" id="ARBA00023229"/>
    </source>
</evidence>
<comment type="similarity">
    <text evidence="3 7">Belongs to the IspD/TarI cytidylyltransferase family. IspD subfamily.</text>
</comment>
<comment type="catalytic activity">
    <reaction evidence="1 7">
        <text>2-C-methyl-D-erythritol 4-phosphate + CTP + H(+) = 4-CDP-2-C-methyl-D-erythritol + diphosphate</text>
        <dbReference type="Rhea" id="RHEA:13429"/>
        <dbReference type="ChEBI" id="CHEBI:15378"/>
        <dbReference type="ChEBI" id="CHEBI:33019"/>
        <dbReference type="ChEBI" id="CHEBI:37563"/>
        <dbReference type="ChEBI" id="CHEBI:57823"/>
        <dbReference type="ChEBI" id="CHEBI:58262"/>
        <dbReference type="EC" id="2.7.7.60"/>
    </reaction>
</comment>
<feature type="site" description="Positions MEP for the nucleophilic attack" evidence="7">
    <location>
        <position position="156"/>
    </location>
</feature>
<dbReference type="EC" id="2.7.7.60" evidence="7"/>
<feature type="site" description="Positions MEP for the nucleophilic attack" evidence="7">
    <location>
        <position position="212"/>
    </location>
</feature>
<organism evidence="8 9">
    <name type="scientific">Pelotomaculum isophthalicicum JI</name>
    <dbReference type="NCBI Taxonomy" id="947010"/>
    <lineage>
        <taxon>Bacteria</taxon>
        <taxon>Bacillati</taxon>
        <taxon>Bacillota</taxon>
        <taxon>Clostridia</taxon>
        <taxon>Eubacteriales</taxon>
        <taxon>Desulfotomaculaceae</taxon>
        <taxon>Pelotomaculum</taxon>
    </lineage>
</organism>
<name>A0A9X4H0V4_9FIRM</name>
<dbReference type="EMBL" id="JAKOAV010000005">
    <property type="protein sequence ID" value="MDF9407515.1"/>
    <property type="molecule type" value="Genomic_DNA"/>
</dbReference>
<dbReference type="Gene3D" id="3.90.550.10">
    <property type="entry name" value="Spore Coat Polysaccharide Biosynthesis Protein SpsA, Chain A"/>
    <property type="match status" value="1"/>
</dbReference>
<evidence type="ECO:0000256" key="7">
    <source>
        <dbReference type="HAMAP-Rule" id="MF_00108"/>
    </source>
</evidence>
<keyword evidence="9" id="KW-1185">Reference proteome</keyword>
<dbReference type="SUPFAM" id="SSF53448">
    <property type="entry name" value="Nucleotide-diphospho-sugar transferases"/>
    <property type="match status" value="1"/>
</dbReference>
<protein>
    <recommendedName>
        <fullName evidence="7">2-C-methyl-D-erythritol 4-phosphate cytidylyltransferase</fullName>
        <ecNumber evidence="7">2.7.7.60</ecNumber>
    </recommendedName>
    <alternativeName>
        <fullName evidence="7">4-diphosphocytidyl-2C-methyl-D-erythritol synthase</fullName>
    </alternativeName>
    <alternativeName>
        <fullName evidence="7">MEP cytidylyltransferase</fullName>
        <shortName evidence="7">MCT</shortName>
    </alternativeName>
</protein>
<comment type="function">
    <text evidence="7">Catalyzes the formation of 4-diphosphocytidyl-2-C-methyl-D-erythritol from CTP and 2-C-methyl-D-erythritol 4-phosphate (MEP).</text>
</comment>
<feature type="site" description="Transition state stabilizer" evidence="7">
    <location>
        <position position="16"/>
    </location>
</feature>
<evidence type="ECO:0000256" key="2">
    <source>
        <dbReference type="ARBA" id="ARBA00004787"/>
    </source>
</evidence>
<evidence type="ECO:0000256" key="1">
    <source>
        <dbReference type="ARBA" id="ARBA00001282"/>
    </source>
</evidence>
<dbReference type="InterPro" id="IPR029044">
    <property type="entry name" value="Nucleotide-diphossugar_trans"/>
</dbReference>
<dbReference type="AlphaFoldDB" id="A0A9X4H0V4"/>
<reference evidence="8" key="1">
    <citation type="submission" date="2022-02" db="EMBL/GenBank/DDBJ databases">
        <authorList>
            <person name="Leng L."/>
        </authorList>
    </citation>
    <scope>NUCLEOTIDE SEQUENCE</scope>
    <source>
        <strain evidence="8">JI</strain>
    </source>
</reference>
<dbReference type="GO" id="GO:0050518">
    <property type="term" value="F:2-C-methyl-D-erythritol 4-phosphate cytidylyltransferase activity"/>
    <property type="evidence" value="ECO:0007669"/>
    <property type="project" value="UniProtKB-UniRule"/>
</dbReference>
<dbReference type="Pfam" id="PF01128">
    <property type="entry name" value="IspD"/>
    <property type="match status" value="1"/>
</dbReference>
<dbReference type="NCBIfam" id="TIGR00453">
    <property type="entry name" value="ispD"/>
    <property type="match status" value="1"/>
</dbReference>